<evidence type="ECO:0000256" key="4">
    <source>
        <dbReference type="ARBA" id="ARBA00022771"/>
    </source>
</evidence>
<dbReference type="InterPro" id="IPR031248">
    <property type="entry name" value="RNF213"/>
</dbReference>
<dbReference type="RefSeq" id="XP_019857336.1">
    <property type="nucleotide sequence ID" value="XM_020001777.1"/>
</dbReference>
<feature type="compositionally biased region" description="Basic and acidic residues" evidence="7">
    <location>
        <begin position="153"/>
        <end position="165"/>
    </location>
</feature>
<feature type="region of interest" description="Disordered" evidence="7">
    <location>
        <begin position="52"/>
        <end position="227"/>
    </location>
</feature>
<dbReference type="SUPFAM" id="SSF52540">
    <property type="entry name" value="P-loop containing nucleoside triphosphate hydrolases"/>
    <property type="match status" value="2"/>
</dbReference>
<dbReference type="InterPro" id="IPR046439">
    <property type="entry name" value="ZF_RZ_dom"/>
</dbReference>
<dbReference type="GO" id="GO:0005737">
    <property type="term" value="C:cytoplasm"/>
    <property type="evidence" value="ECO:0007669"/>
    <property type="project" value="UniProtKB-SubCell"/>
</dbReference>
<reference evidence="9" key="2">
    <citation type="submission" date="2024-06" db="UniProtKB">
        <authorList>
            <consortium name="EnsemblMetazoa"/>
        </authorList>
    </citation>
    <scope>IDENTIFICATION</scope>
</reference>
<evidence type="ECO:0000259" key="8">
    <source>
        <dbReference type="PROSITE" id="PS51981"/>
    </source>
</evidence>
<dbReference type="GO" id="GO:0004842">
    <property type="term" value="F:ubiquitin-protein transferase activity"/>
    <property type="evidence" value="ECO:0007669"/>
    <property type="project" value="InterPro"/>
</dbReference>
<feature type="compositionally biased region" description="Acidic residues" evidence="7">
    <location>
        <begin position="166"/>
        <end position="178"/>
    </location>
</feature>
<keyword evidence="2" id="KW-0963">Cytoplasm</keyword>
<feature type="domain" description="RZ-type" evidence="8">
    <location>
        <begin position="4525"/>
        <end position="4594"/>
    </location>
</feature>
<dbReference type="Pfam" id="PF20173">
    <property type="entry name" value="ZnF_RZ-type"/>
    <property type="match status" value="1"/>
</dbReference>
<comment type="subcellular location">
    <subcellularLocation>
        <location evidence="1">Cytoplasm</location>
    </subcellularLocation>
</comment>
<feature type="region of interest" description="Disordered" evidence="7">
    <location>
        <begin position="3539"/>
        <end position="3562"/>
    </location>
</feature>
<dbReference type="Proteomes" id="UP000007879">
    <property type="component" value="Unassembled WGS sequence"/>
</dbReference>
<evidence type="ECO:0000256" key="7">
    <source>
        <dbReference type="SAM" id="MobiDB-lite"/>
    </source>
</evidence>
<dbReference type="InterPro" id="IPR003593">
    <property type="entry name" value="AAA+_ATPase"/>
</dbReference>
<evidence type="ECO:0000256" key="1">
    <source>
        <dbReference type="ARBA" id="ARBA00004496"/>
    </source>
</evidence>
<evidence type="ECO:0000256" key="2">
    <source>
        <dbReference type="ARBA" id="ARBA00022490"/>
    </source>
</evidence>
<reference evidence="10" key="1">
    <citation type="journal article" date="2010" name="Nature">
        <title>The Amphimedon queenslandica genome and the evolution of animal complexity.</title>
        <authorList>
            <person name="Srivastava M."/>
            <person name="Simakov O."/>
            <person name="Chapman J."/>
            <person name="Fahey B."/>
            <person name="Gauthier M.E."/>
            <person name="Mitros T."/>
            <person name="Richards G.S."/>
            <person name="Conaco C."/>
            <person name="Dacre M."/>
            <person name="Hellsten U."/>
            <person name="Larroux C."/>
            <person name="Putnam N.H."/>
            <person name="Stanke M."/>
            <person name="Adamska M."/>
            <person name="Darling A."/>
            <person name="Degnan S.M."/>
            <person name="Oakley T.H."/>
            <person name="Plachetzki D.C."/>
            <person name="Zhai Y."/>
            <person name="Adamski M."/>
            <person name="Calcino A."/>
            <person name="Cummins S.F."/>
            <person name="Goodstein D.M."/>
            <person name="Harris C."/>
            <person name="Jackson D.J."/>
            <person name="Leys S.P."/>
            <person name="Shu S."/>
            <person name="Woodcroft B.J."/>
            <person name="Vervoort M."/>
            <person name="Kosik K.S."/>
            <person name="Manning G."/>
            <person name="Degnan B.M."/>
            <person name="Rokhsar D.S."/>
        </authorList>
    </citation>
    <scope>NUCLEOTIDE SEQUENCE [LARGE SCALE GENOMIC DNA]</scope>
</reference>
<dbReference type="PANTHER" id="PTHR22605">
    <property type="entry name" value="RZ-TYPE DOMAIN-CONTAINING PROTEIN"/>
    <property type="match status" value="1"/>
</dbReference>
<dbReference type="PROSITE" id="PS51981">
    <property type="entry name" value="ZF_RZ"/>
    <property type="match status" value="1"/>
</dbReference>
<name>A0AAN0JKP3_AMPQE</name>
<dbReference type="Gene3D" id="3.40.50.300">
    <property type="entry name" value="P-loop containing nucleotide triphosphate hydrolases"/>
    <property type="match status" value="3"/>
</dbReference>
<keyword evidence="10" id="KW-1185">Reference proteome</keyword>
<dbReference type="GeneID" id="100638311"/>
<protein>
    <recommendedName>
        <fullName evidence="8">RZ-type domain-containing protein</fullName>
    </recommendedName>
</protein>
<evidence type="ECO:0000313" key="10">
    <source>
        <dbReference type="Proteomes" id="UP000007879"/>
    </source>
</evidence>
<dbReference type="CDD" id="cd00009">
    <property type="entry name" value="AAA"/>
    <property type="match status" value="1"/>
</dbReference>
<dbReference type="SMART" id="SM00382">
    <property type="entry name" value="AAA"/>
    <property type="match status" value="2"/>
</dbReference>
<dbReference type="EnsemblMetazoa" id="XM_020001777.1">
    <property type="protein sequence ID" value="XP_019857336.1"/>
    <property type="gene ID" value="LOC100638311"/>
</dbReference>
<dbReference type="PANTHER" id="PTHR22605:SF16">
    <property type="entry name" value="E3 UBIQUITIN-PROTEIN LIGASE RNF213"/>
    <property type="match status" value="1"/>
</dbReference>
<feature type="compositionally biased region" description="Basic residues" evidence="7">
    <location>
        <begin position="201"/>
        <end position="213"/>
    </location>
</feature>
<keyword evidence="4" id="KW-0863">Zinc-finger</keyword>
<dbReference type="InterPro" id="IPR027417">
    <property type="entry name" value="P-loop_NTPase"/>
</dbReference>
<dbReference type="KEGG" id="aqu:100638311"/>
<dbReference type="GO" id="GO:0016887">
    <property type="term" value="F:ATP hydrolysis activity"/>
    <property type="evidence" value="ECO:0007669"/>
    <property type="project" value="InterPro"/>
</dbReference>
<evidence type="ECO:0000256" key="6">
    <source>
        <dbReference type="ARBA" id="ARBA00022859"/>
    </source>
</evidence>
<proteinExistence type="predicted"/>
<accession>A0AAN0JKP3</accession>
<feature type="compositionally biased region" description="Polar residues" evidence="7">
    <location>
        <begin position="109"/>
        <end position="121"/>
    </location>
</feature>
<keyword evidence="6" id="KW-0391">Immunity</keyword>
<sequence length="5251" mass="600559">MSEQEEFTEHDDARARIHQVSHIQPENPDIHEISSSATELYTVPCTNLNEGRTSAKRMMVERDSPPLEKKKKTVGSEDEAFEHFGDQLSSGPGNVINLPDDQLFGPEAHQSNIHPGFMSQTQRKRKLSEDDSIFPHLEHTTVTRSALKKHERRMTGAEVREHLGDDNESESEGSEADSDIGASDPKQKSLVPYGVDESSRKAKKRKQKGKKINKPSPWKDPPQGLKGKDHEMTTIIFHALLPTALWEFDASSSVYLRFGSPHLGEWQCDVGPMQKISSSTDEIVKFRLEVKMKSLVLSSGGVPYKYCVYTPKTLHGSKDAQYEYIYNIPGAIANRYLTTRERNKPNHQYDTLIYPPSLTESSQEKKGFFTTIINSISTIFLSGKSEASGADTGVRLPSLDEIGVVCFKLYLSDHLDRLKSGSISNPLVIAHDIASVYNCLSFQRIYTGTRFPQCLNLTVGLGDLLIDFMKSMAPVGSEEGTSSLSRQMTVAMIVVVSLDDLMLFNLSNDVVIALLQYFKIVPDLELKECKGLEAFLEYFSQNEELKLKFLRGLKHCIPAFKSHHDHLDLLFSLVALYHFIDGHCIPFGSPQKNPRLITWPAQSAGSQNSLFKDITTIVKQSNTNFKKFYVDLEALFIIDPLLLPSFIFMIPVPLYKSMFDTLPLFYCIARLGHLCDSPKGTDLKDLQSCLTTIHSRIDEPDDKRPEEETKQLLDAAVYVTEVLSLRQKLNKLTEPHVSVFTSLLSLVLKTLSNHMDTSSDDASSLLSKTFEKQNEIIKAWIKGTIGGSMFGNEINTSFMGNSSLKKPKEELDVWNHIFSVPCPCKIKEKWEPVIISIMRSRLSKVPLLCKPDVLHLAETKKVCDTILSLVLENVTSSMDELIYSEDEHSSECLRKLMMSENAEHLFDNTLTRRYSKKDFSIDDVLGWEAWPFFFKIFVKQQRALLANDRGLSGRDLEICNVAVEIFSSVCLSVIDGTVAVNVLCKLQRKKPELMKLCDAVKPLSNFSVDDVIVKLNGHLHQWECFKELKAQLSTVYQQLSATELVIPDLSILDKDLTMDVSMSPISSLCHLEGNTIVYNHFQCAASLFHILPHFTLLVKSHPTKTFGKFWQSRVAELKEKGALKFQDVTDNIWKVVFDKTSQYLDSLKDRSIPLVLVDQLLTDHSANRNRLETEFKALEEGISKCKGLTSNSSWIENCIQRILEYFSLLKQAAAAKIFLKLRTVLSLKGDFKVVEELADNFKASIHGQTLQYIDDNLAKTGEFLHGISSDLRKLECLRAFTECQKLVQWIKVETTDVHDLQHFVTIALATAAGGEDDLTRDKLSNLRTVGSGFAKLIYRLPLTTGCMELVGRCKSLWDSLSHDPSLPEKLIECSKQIEWYKSVKETQGSVEKSSFGQMYNIKRYGYYTVGSSSEATYSKASEVIKMDLKQEHKSLARYKYTMDELRDLESKLVLITGRKSEEKNDVDHFLKVFNSVCHIAEVLIQLQQYGHSKYLRWVLKLPCNETDLVDKLMNVLKGMINDLDEWKKKVGKAREHFYSLNYYTTQQLLLLRKELSLYVNPDYNSDLRPDVLSLLQCLSRDITQEQVISHIRDTDGQDEDKEMIPASNLVPQHMEEISSIEEDNGVTPIATIRQSPISAPQPKLGENDLTIKQRMILDNLIMSYGFHNKLILLAFERSAEPEIEEEVEKWCSQHQDEFDFIDEGENKESYWPLEEEWDNQEVHVGDSDGRPIEGRVAVNENHPIVQQLLLAGYSLEQSYTALDQNPSSTQEAMEFIDQLEETNQRGEVEDDYWYFDERYTGALDGHTGVTELQIESNVSTTKPYLSLKELAQLLNHLSTKCIAPIVSERNFGETLKQGEPNLLIVPPDEVLKTVLMLYMKNEELPLPTYEEVLICTENTTAEEVTLLWRRAVEDPNHLRIFCLVHAQLLSYQVCDTALRSLTQYSQGRTGYKLVIVCSNEDQEKSHIIAKLQMYNRTCSKVLSKDKFSQYLMNHFTKWPKSCSDDILLASAVDPKSSYVRVVTSSRAGMGKSLYIQRMKEELSAKKPSNNISDVVIPVHGPKVTFDSVVQSLKQPFEQHDSNQAILFHLDVAPNVLSQVDSVLFSLLILQALSDSQGRIWRCHPSHLYAIEATVFKNDTVKSTLALFDILPSIECISPRIIWHILERGLKIINVKMMDKKEFCSEPFQRVYQYLTRHMNSVVLDNFSYVPTVEGNHLDCLKVFLKYCGVKNPSWSELKHFIDFLNTQLQSCEKSIFTNEDFVRDVMSGLKTFVVKFMIRMSKDFATSSLTGEVVAENEETRDDKWQLKDYQIDVRKQWEQCYHPYLFFNEDGMSITFVGFNVSHNGDIYDPLKNTVIEAGVMTPQLHTGLRANMVNLSENYQSWGKDVMIAKIGMVMGLEWSCDPDPTYVLTVDNVIKIMAIHMRLRCNIPVILMGETGCGKTRLIRFMCDLAAQGCKQGGQHVNNMLIMKIHGGTTESDVVRKVKEAESIAVQNRALYGINTVLFFDEANTSDAIGLIKEVMCDRRINGRQIKGDVKFIAACNPYKRHSDEMINKLKSAGLGFFVEVTQQKLGKIPLRELVYRVLDLPPSMRPLVYDFGQLSNDTEKEYTAQIVKDRCQRIPGVMNEANVIQSVANVLAWSQAYMRKMNDECGFVSLRDVERAMIVFDYFCSKDQFHRRVCQKANKEGEVPVNEITRSLILSVSVCYHARLYKRDRYERHVVKQFVPPLAVNGTVQFLNEIRWCQDVLLDNMKLGPNIARNAALRENVFMMAICIELRIPLFLVGKPGSSKSLAKSIVADSMLGRSSESDLMREFKEVHMFSYQCSQLSTPESVIEVFNTAKSFQKKQDVTNYVSVVVLDEVGLAEDSPNLPLKALHPLLEDGTEGADDSEQFVDREQRVAFIGISNWALDPAKMNRGVMVTRGDPDIEELIMSARGICSNDKDDPVKDKLKVCFKPLASAYKEICEEQKRCQRPFFGLRDFYSLIKMLYWMCKKSGMQLTGPQLQHAIKRNFGGLDLEDIDTYSIFKSHLKNLEHEPDLSLVTDKLLRDLLSPDCSPLGLIRKSLQTKETSWHGENRYLLFLTENYAALHVIRHYLNEEVGLRHVQRQDTSKTQEKTSDVNQRMEPFVLFGSSFPKDREYTQVCRNINQIKICMETGRTVILLNLENLYESLYDLLNQYYIHLGGQRYVDLGLQTHRVKCRVHKNFKLILIAEKATVYKKFPTPLINRLEKHFVLSETVLLDWQKDVLANLCKWIEEFSDISIESKFSKQDAFVGYQNDTPASVVFQATEQLTEEWGWPNDDHDSHVWKKAVLARSKKLLLMMSPPDALIRLKYTPLNEKREKLNRIYYFEQHHSSLVEFIHHHLQSNTSFGVLIQVTTHSHLLSSVEADELSNCLQIDHSNIFLLQEFDTEMDFSHKINPSFSNQEDSLLIIQCDSGHLYSDLLACARYRIDDEREKKRLRTSSGHTHVLFIINLPRQTNTNSSFVGFQGGSWISAHVDDIRAPSESALTLNDAHSVPISALFYSGVFTSRHEAMETNEHENQGPSIEGSTTEANGLDTDKEEDMIVEEDGNQESRFEDEGDQDMSDVNTVLYDVDPGFEEYDLEELPVDNERDEMDDDLREQIHSCTMSPDTNNKDHSQCSRLYNNIQAAVAILAESGAKRQFSFVLRVQILLKLIPRNPKFPIADDTFYGGLVKHIKKLLEEGEEHLLNKEWVLNEAMSGKKLQSGGTFQNVLTRKLDEVIVPIFTAILSFIDQYSNLSLIYESSEYVKKLWLLIFSNEGLVQFSYQNFMMGKGIDAGYKKGQALASDDEFSCQFPFFWLVKECIETTWEAFKSSSGEHRQELHSRLIEVLSNNPLASVLQIMPEEQWNTLYQYYMLDVLKSMHHVPHHRATDEYEILRKSLNAIVTGPDFSPHNSLLSLLLAVHVVYHEYEQEIMWFGQLTSHIPGILILLLQDEDYNCHDFDLPLLTVMLFIGPDNLALPLVPHQRKNIPERLVKLQLCQNSIDTILTLGSTRASLSDLTHKIRLNWQIVKAIQLFIEHVAIKCSLNDEKFNIFVQYAKRIDIILKSSDLPSDFTKRETILKVQRVLRVLDKDVEKKLKYATNMQKKVRECCESYFMEVVSSLCFGQLNPPEPDLIKELLNVVFTDQQKTREFTYSERQRNDSVPVIRSFLLQLLLEYNTDQVKEHLIDYFSRAKQLIRNDRGLCLLCVQCLEDAIYKQHHHLPPQAKTEKILQLLEKGQDLVKLVGTVSSLGENMSMYYLEGVSILRYSMTVIAEIMFTNDKKIYTHHQLQFLMDMTKKCCCDPNINDNEAGPGVFLMKQIARQYGVSFLSSLTSDPSMQWIVPENLRLSKEEASQVVHDPFVIYKSYGNIKTVLTDAVYSEDLKQFNSIVENVPAADVVPLLVGVYQVVTGSVVLTYDAKRITDETKAQILTTIRQCDSLKRELKWFAQHLIQDTYYGILEPMMLRSGMSSRDRLLTDLIVHVAVSVQHCSNKLLTPFVQMINSPEKLKNSYLPTMPEDSLPIVRNAVGRGQFYECLKGHLYFVSECGRPVQEYTCPVCHCKIGGLKYKLEVANKAARTTDITETGYALGLPNQRETVLLTERSLTPSSCAVIRALMHCSLLWSSCTNEHATEGLLDLIKSKVRPAELSLFFWQHLQHDINLLSKAIGKSVDDAFLFMHLILQSISTINKPSNNVKLDQKELRDKWEKDFSETFINPILTNIGTKLNEATVLQLNEGKEDLNRLFFVIHERVNVPPTAVTPHLWSYHSRITLEHLSQVVSTQKETCPILHEFLKKEPLLRATQYLSAIVKLQQTMYHLSHRKLDKKEVAQISIGTYMNTSMLQKDLHYEMKRDQLYEKLKCLRKAWALVKERLKDHTRVPVDSDFLKTVTWDDDTPLSYLIPTLKGDGVCTVALVDLLVGLHNDFINMCYEHIKTVQKKITPQLKIPVSQIQSCHLLSYEEEILSLVISHSRYSLEHGKGQNINYDLPGIERHLLDRFVLGKPIIQLEIPQVVYRKDVYTAEAFANIRRNVYPQMQLSTKQQTDIISELGSMQRMRECLDVVEIVIGFLSSGKNNANMELKTYVKRVLRMEDRFVSKKVMEFCTLSHILSLWVTLSVQIGRNLTILGEEPFDSFSKDLLKCLQEDQKKDLMVYLKSIDIPPFLNLLYEFIETTAQLSESHNIQLGWSLRDTIYPHLQNYHLADTLPHHFSDRFPEEITVEQSIDTWKNIVLYLEKHEREIIK</sequence>
<keyword evidence="5" id="KW-0862">Zinc</keyword>
<evidence type="ECO:0000256" key="3">
    <source>
        <dbReference type="ARBA" id="ARBA00022723"/>
    </source>
</evidence>
<evidence type="ECO:0000256" key="5">
    <source>
        <dbReference type="ARBA" id="ARBA00022833"/>
    </source>
</evidence>
<dbReference type="GO" id="GO:0002376">
    <property type="term" value="P:immune system process"/>
    <property type="evidence" value="ECO:0007669"/>
    <property type="project" value="UniProtKB-KW"/>
</dbReference>
<feature type="compositionally biased region" description="Basic and acidic residues" evidence="7">
    <location>
        <begin position="58"/>
        <end position="68"/>
    </location>
</feature>
<feature type="compositionally biased region" description="Polar residues" evidence="7">
    <location>
        <begin position="3546"/>
        <end position="3557"/>
    </location>
</feature>
<dbReference type="GO" id="GO:0008270">
    <property type="term" value="F:zinc ion binding"/>
    <property type="evidence" value="ECO:0007669"/>
    <property type="project" value="UniProtKB-KW"/>
</dbReference>
<keyword evidence="3" id="KW-0479">Metal-binding</keyword>
<evidence type="ECO:0000313" key="9">
    <source>
        <dbReference type="EnsemblMetazoa" id="XP_019857336.1"/>
    </source>
</evidence>
<organism evidence="9 10">
    <name type="scientific">Amphimedon queenslandica</name>
    <name type="common">Sponge</name>
    <dbReference type="NCBI Taxonomy" id="400682"/>
    <lineage>
        <taxon>Eukaryota</taxon>
        <taxon>Metazoa</taxon>
        <taxon>Porifera</taxon>
        <taxon>Demospongiae</taxon>
        <taxon>Heteroscleromorpha</taxon>
        <taxon>Haplosclerida</taxon>
        <taxon>Niphatidae</taxon>
        <taxon>Amphimedon</taxon>
    </lineage>
</organism>